<dbReference type="SMART" id="SM00855">
    <property type="entry name" value="PGAM"/>
    <property type="match status" value="1"/>
</dbReference>
<reference evidence="20" key="1">
    <citation type="submission" date="2021-01" db="EMBL/GenBank/DDBJ databases">
        <authorList>
            <person name="Zahm M."/>
            <person name="Roques C."/>
            <person name="Cabau C."/>
            <person name="Klopp C."/>
            <person name="Donnadieu C."/>
            <person name="Jouanno E."/>
            <person name="Lampietro C."/>
            <person name="Louis A."/>
            <person name="Herpin A."/>
            <person name="Echchiki A."/>
            <person name="Berthelot C."/>
            <person name="Parey E."/>
            <person name="Roest-Crollius H."/>
            <person name="Braasch I."/>
            <person name="Postlethwait J."/>
            <person name="Bobe J."/>
            <person name="Montfort J."/>
            <person name="Bouchez O."/>
            <person name="Begum T."/>
            <person name="Mejri S."/>
            <person name="Adams A."/>
            <person name="Chen W.-J."/>
            <person name="Guiguen Y."/>
        </authorList>
    </citation>
    <scope>NUCLEOTIDE SEQUENCE</scope>
    <source>
        <tissue evidence="20">Blood</tissue>
    </source>
</reference>
<keyword evidence="11" id="KW-0007">Acetylation</keyword>
<dbReference type="InterPro" id="IPR029033">
    <property type="entry name" value="His_PPase_superfam"/>
</dbReference>
<dbReference type="FunFam" id="3.40.50.300:FF:000047">
    <property type="entry name" value="6-phosphofructo-2-kinase/fructose-2, 6-bisphosphatase 3 isoform 2"/>
    <property type="match status" value="1"/>
</dbReference>
<dbReference type="Gene3D" id="3.40.50.1240">
    <property type="entry name" value="Phosphoglycerate mutase-like"/>
    <property type="match status" value="1"/>
</dbReference>
<dbReference type="GO" id="GO:0005829">
    <property type="term" value="C:cytosol"/>
    <property type="evidence" value="ECO:0007669"/>
    <property type="project" value="TreeGrafter"/>
</dbReference>
<comment type="function">
    <text evidence="1">Synthesis and degradation of fructose 2,6-bisphosphate.</text>
</comment>
<gene>
    <name evidence="20" type="ORF">AGOR_G00136120</name>
</gene>
<evidence type="ECO:0000256" key="4">
    <source>
        <dbReference type="ARBA" id="ARBA00013067"/>
    </source>
</evidence>
<evidence type="ECO:0000256" key="12">
    <source>
        <dbReference type="ARBA" id="ARBA00023268"/>
    </source>
</evidence>
<evidence type="ECO:0000259" key="19">
    <source>
        <dbReference type="Pfam" id="PF01591"/>
    </source>
</evidence>
<dbReference type="AlphaFoldDB" id="A0A8T3DAP7"/>
<dbReference type="PANTHER" id="PTHR10606:SF48">
    <property type="entry name" value="6-PHOSPHOFRUCTO-2-KINASE_FRUCTOSE-2,6-BISPHOSPHATASE 2"/>
    <property type="match status" value="1"/>
</dbReference>
<dbReference type="FunFam" id="3.40.50.1240:FF:000001">
    <property type="entry name" value="6-phosphofructo-2-kinase/fructose-2, 6-bisphosphatase 3 isoform 2"/>
    <property type="match status" value="1"/>
</dbReference>
<dbReference type="PANTHER" id="PTHR10606">
    <property type="entry name" value="6-PHOSPHOFRUCTO-2-KINASE/FRUCTOSE-2,6-BISPHOSPHATASE"/>
    <property type="match status" value="1"/>
</dbReference>
<dbReference type="PRINTS" id="PR00991">
    <property type="entry name" value="6PFRUCTKNASE"/>
</dbReference>
<dbReference type="Pfam" id="PF01591">
    <property type="entry name" value="6PF2K"/>
    <property type="match status" value="1"/>
</dbReference>
<keyword evidence="8" id="KW-0418">Kinase</keyword>
<dbReference type="CDD" id="cd07067">
    <property type="entry name" value="HP_PGM_like"/>
    <property type="match status" value="1"/>
</dbReference>
<keyword evidence="9" id="KW-0378">Hydrolase</keyword>
<evidence type="ECO:0000256" key="9">
    <source>
        <dbReference type="ARBA" id="ARBA00022801"/>
    </source>
</evidence>
<organism evidence="20 21">
    <name type="scientific">Albula goreensis</name>
    <dbReference type="NCBI Taxonomy" id="1534307"/>
    <lineage>
        <taxon>Eukaryota</taxon>
        <taxon>Metazoa</taxon>
        <taxon>Chordata</taxon>
        <taxon>Craniata</taxon>
        <taxon>Vertebrata</taxon>
        <taxon>Euteleostomi</taxon>
        <taxon>Actinopterygii</taxon>
        <taxon>Neopterygii</taxon>
        <taxon>Teleostei</taxon>
        <taxon>Albuliformes</taxon>
        <taxon>Albulidae</taxon>
        <taxon>Albula</taxon>
    </lineage>
</organism>
<feature type="active site" description="Tele-phosphohistidine intermediate" evidence="16">
    <location>
        <position position="258"/>
    </location>
</feature>
<evidence type="ECO:0000256" key="16">
    <source>
        <dbReference type="PIRSR" id="PIRSR613078-1"/>
    </source>
</evidence>
<keyword evidence="5" id="KW-0597">Phosphoprotein</keyword>
<dbReference type="SUPFAM" id="SSF52540">
    <property type="entry name" value="P-loop containing nucleoside triphosphate hydrolases"/>
    <property type="match status" value="1"/>
</dbReference>
<dbReference type="Proteomes" id="UP000829720">
    <property type="component" value="Unassembled WGS sequence"/>
</dbReference>
<evidence type="ECO:0000256" key="2">
    <source>
        <dbReference type="ARBA" id="ARBA00008408"/>
    </source>
</evidence>
<keyword evidence="21" id="KW-1185">Reference proteome</keyword>
<evidence type="ECO:0000256" key="18">
    <source>
        <dbReference type="SAM" id="MobiDB-lite"/>
    </source>
</evidence>
<comment type="subunit">
    <text evidence="15">Homodimer. Forms a heterodimer with PFKFB3.</text>
</comment>
<feature type="domain" description="6-phosphofructo-2-kinase" evidence="19">
    <location>
        <begin position="28"/>
        <end position="249"/>
    </location>
</feature>
<keyword evidence="12" id="KW-0511">Multifunctional enzyme</keyword>
<dbReference type="GO" id="GO:0005524">
    <property type="term" value="F:ATP binding"/>
    <property type="evidence" value="ECO:0007669"/>
    <property type="project" value="UniProtKB-KW"/>
</dbReference>
<dbReference type="GO" id="GO:0006000">
    <property type="term" value="P:fructose metabolic process"/>
    <property type="evidence" value="ECO:0007669"/>
    <property type="project" value="InterPro"/>
</dbReference>
<keyword evidence="6" id="KW-0808">Transferase</keyword>
<evidence type="ECO:0000313" key="20">
    <source>
        <dbReference type="EMBL" id="KAI1892687.1"/>
    </source>
</evidence>
<evidence type="ECO:0000256" key="8">
    <source>
        <dbReference type="ARBA" id="ARBA00022777"/>
    </source>
</evidence>
<evidence type="ECO:0000256" key="17">
    <source>
        <dbReference type="PIRSR" id="PIRSR613078-2"/>
    </source>
</evidence>
<dbReference type="InterPro" id="IPR027417">
    <property type="entry name" value="P-loop_NTPase"/>
</dbReference>
<dbReference type="Pfam" id="PF00300">
    <property type="entry name" value="His_Phos_1"/>
    <property type="match status" value="1"/>
</dbReference>
<feature type="region of interest" description="Disordered" evidence="18">
    <location>
        <begin position="1"/>
        <end position="21"/>
    </location>
</feature>
<evidence type="ECO:0000256" key="6">
    <source>
        <dbReference type="ARBA" id="ARBA00022679"/>
    </source>
</evidence>
<dbReference type="SUPFAM" id="SSF53254">
    <property type="entry name" value="Phosphoglycerate mutase-like"/>
    <property type="match status" value="1"/>
</dbReference>
<dbReference type="PIRSF" id="PIRSF000709">
    <property type="entry name" value="6PFK_2-Ptase"/>
    <property type="match status" value="1"/>
</dbReference>
<dbReference type="GO" id="GO:0004331">
    <property type="term" value="F:fructose-2,6-bisphosphate 2-phosphatase activity"/>
    <property type="evidence" value="ECO:0007669"/>
    <property type="project" value="UniProtKB-EC"/>
</dbReference>
<dbReference type="EMBL" id="JAERUA010000012">
    <property type="protein sequence ID" value="KAI1892687.1"/>
    <property type="molecule type" value="Genomic_DNA"/>
</dbReference>
<dbReference type="EC" id="3.1.3.46" evidence="4"/>
<evidence type="ECO:0000256" key="10">
    <source>
        <dbReference type="ARBA" id="ARBA00022840"/>
    </source>
</evidence>
<feature type="active site" description="Proton donor/acceptor" evidence="16">
    <location>
        <position position="327"/>
    </location>
</feature>
<dbReference type="Gene3D" id="3.40.50.300">
    <property type="entry name" value="P-loop containing nucleotide triphosphate hydrolases"/>
    <property type="match status" value="1"/>
</dbReference>
<evidence type="ECO:0000256" key="3">
    <source>
        <dbReference type="ARBA" id="ARBA00012130"/>
    </source>
</evidence>
<dbReference type="OrthoDB" id="267323at2759"/>
<name>A0A8T3DAP7_9TELE</name>
<sequence length="532" mass="60853">MAADSPKDGELANSTETKKMETRVNEKKCSWASYMTNSPTVIVMIGLPARGKTYMSKKLTRYLNWIGVPTKVFNLGVYRREAVKAYKSYDFFRHDNKEAMKIRKQCALVALQDVKSYLNEEGGQIAVFDATNTTRERRDLILTFAMENAYKVFFVESVCDDPEVIAANILEVKVSSPDYPERNRERVMDDFLKRIECYKVTYQPLDPEGYDKDMSFIKVMNVGQRFLVNRVQDYIQSKIVYYLMNIHVHSHSIYLCRHGESNHNVEGRIGGDAELSVRGKQFARALQRFVEDQHLPDLKVWTSQLRRTIQTAEELGVPYEQWKILNEIDAGVCEEMTYEMIQDSYPEEFALRDQDKYHYRYPGGESYQDLVQRLEPVIMELERQGNVLVICHQAVMRCLLAYFLDESADDLPYLKCPLHTVLKLTPVAYGCNVETFDLKVEAVNTHRDKPLDKVGKDPTPSLQRRNSYTPLSSHDQVKRPRLYSAGSRPGLPLAPSPATLQFLESPEGAVLEQSQELLGLTSPGDAGDCVGV</sequence>
<evidence type="ECO:0000313" key="21">
    <source>
        <dbReference type="Proteomes" id="UP000829720"/>
    </source>
</evidence>
<accession>A0A8T3DAP7</accession>
<dbReference type="GO" id="GO:0003873">
    <property type="term" value="F:6-phosphofructo-2-kinase activity"/>
    <property type="evidence" value="ECO:0007669"/>
    <property type="project" value="UniProtKB-EC"/>
</dbReference>
<protein>
    <recommendedName>
        <fullName evidence="13">6-phosphofructo-2-kinase/fructose-2,6-bisphosphatase 2</fullName>
        <ecNumber evidence="3">2.7.1.105</ecNumber>
        <ecNumber evidence="4">3.1.3.46</ecNumber>
    </recommendedName>
    <alternativeName>
        <fullName evidence="14">6PF-2-K/Fru-2,6-P2ase heart-type isozyme</fullName>
    </alternativeName>
</protein>
<evidence type="ECO:0000256" key="13">
    <source>
        <dbReference type="ARBA" id="ARBA00040487"/>
    </source>
</evidence>
<dbReference type="InterPro" id="IPR003094">
    <property type="entry name" value="6Pfruct_kin"/>
</dbReference>
<evidence type="ECO:0000256" key="11">
    <source>
        <dbReference type="ARBA" id="ARBA00022990"/>
    </source>
</evidence>
<evidence type="ECO:0000256" key="1">
    <source>
        <dbReference type="ARBA" id="ARBA00003771"/>
    </source>
</evidence>
<dbReference type="EC" id="2.7.1.105" evidence="3"/>
<evidence type="ECO:0000256" key="5">
    <source>
        <dbReference type="ARBA" id="ARBA00022553"/>
    </source>
</evidence>
<proteinExistence type="inferred from homology"/>
<dbReference type="GO" id="GO:0006003">
    <property type="term" value="P:fructose 2,6-bisphosphate metabolic process"/>
    <property type="evidence" value="ECO:0007669"/>
    <property type="project" value="InterPro"/>
</dbReference>
<feature type="binding site" evidence="17">
    <location>
        <begin position="257"/>
        <end position="264"/>
    </location>
    <ligand>
        <name>substrate</name>
    </ligand>
</feature>
<comment type="caution">
    <text evidence="20">The sequence shown here is derived from an EMBL/GenBank/DDBJ whole genome shotgun (WGS) entry which is preliminary data.</text>
</comment>
<dbReference type="PROSITE" id="PS00175">
    <property type="entry name" value="PG_MUTASE"/>
    <property type="match status" value="1"/>
</dbReference>
<comment type="similarity">
    <text evidence="2">In the C-terminal section; belongs to the phosphoglycerate mutase family.</text>
</comment>
<feature type="binding site" evidence="17">
    <location>
        <position position="307"/>
    </location>
    <ligand>
        <name>substrate</name>
    </ligand>
</feature>
<keyword evidence="7" id="KW-0547">Nucleotide-binding</keyword>
<evidence type="ECO:0000256" key="15">
    <source>
        <dbReference type="ARBA" id="ARBA00046386"/>
    </source>
</evidence>
<dbReference type="InterPro" id="IPR013079">
    <property type="entry name" value="6Phosfructo_kin"/>
</dbReference>
<dbReference type="InterPro" id="IPR001345">
    <property type="entry name" value="PG/BPGM_mutase_AS"/>
</dbReference>
<feature type="region of interest" description="Disordered" evidence="18">
    <location>
        <begin position="449"/>
        <end position="497"/>
    </location>
</feature>
<keyword evidence="10" id="KW-0067">ATP-binding</keyword>
<feature type="compositionally biased region" description="Polar residues" evidence="18">
    <location>
        <begin position="460"/>
        <end position="474"/>
    </location>
</feature>
<dbReference type="InterPro" id="IPR013078">
    <property type="entry name" value="His_Pase_superF_clade-1"/>
</dbReference>
<evidence type="ECO:0000256" key="14">
    <source>
        <dbReference type="ARBA" id="ARBA00041796"/>
    </source>
</evidence>
<evidence type="ECO:0000256" key="7">
    <source>
        <dbReference type="ARBA" id="ARBA00022741"/>
    </source>
</evidence>